<feature type="region of interest" description="Disordered" evidence="1">
    <location>
        <begin position="1"/>
        <end position="43"/>
    </location>
</feature>
<keyword evidence="3" id="KW-1185">Reference proteome</keyword>
<comment type="caution">
    <text evidence="2">The sequence shown here is derived from an EMBL/GenBank/DDBJ whole genome shotgun (WGS) entry which is preliminary data.</text>
</comment>
<gene>
    <name evidence="2" type="ORF">B0H16DRAFT_1730088</name>
</gene>
<evidence type="ECO:0000313" key="3">
    <source>
        <dbReference type="Proteomes" id="UP001215598"/>
    </source>
</evidence>
<feature type="compositionally biased region" description="Acidic residues" evidence="1">
    <location>
        <begin position="33"/>
        <end position="43"/>
    </location>
</feature>
<protein>
    <submittedName>
        <fullName evidence="2">Uncharacterized protein</fullName>
    </submittedName>
</protein>
<proteinExistence type="predicted"/>
<evidence type="ECO:0000256" key="1">
    <source>
        <dbReference type="SAM" id="MobiDB-lite"/>
    </source>
</evidence>
<evidence type="ECO:0000313" key="2">
    <source>
        <dbReference type="EMBL" id="KAJ7738195.1"/>
    </source>
</evidence>
<name>A0AAD7IBJ4_9AGAR</name>
<sequence>MEDIETLDELAVPAWPPPPPAPSVEVPAREENEPVEEENEDDYRDVRYSRSNVHMYYFCFALQNYYFGKWECEGVAKHKVGVKAKQDPFLFNAINSELKMLLNAS</sequence>
<reference evidence="2" key="1">
    <citation type="submission" date="2023-03" db="EMBL/GenBank/DDBJ databases">
        <title>Massive genome expansion in bonnet fungi (Mycena s.s.) driven by repeated elements and novel gene families across ecological guilds.</title>
        <authorList>
            <consortium name="Lawrence Berkeley National Laboratory"/>
            <person name="Harder C.B."/>
            <person name="Miyauchi S."/>
            <person name="Viragh M."/>
            <person name="Kuo A."/>
            <person name="Thoen E."/>
            <person name="Andreopoulos B."/>
            <person name="Lu D."/>
            <person name="Skrede I."/>
            <person name="Drula E."/>
            <person name="Henrissat B."/>
            <person name="Morin E."/>
            <person name="Kohler A."/>
            <person name="Barry K."/>
            <person name="LaButti K."/>
            <person name="Morin E."/>
            <person name="Salamov A."/>
            <person name="Lipzen A."/>
            <person name="Mereny Z."/>
            <person name="Hegedus B."/>
            <person name="Baldrian P."/>
            <person name="Stursova M."/>
            <person name="Weitz H."/>
            <person name="Taylor A."/>
            <person name="Grigoriev I.V."/>
            <person name="Nagy L.G."/>
            <person name="Martin F."/>
            <person name="Kauserud H."/>
        </authorList>
    </citation>
    <scope>NUCLEOTIDE SEQUENCE</scope>
    <source>
        <strain evidence="2">CBHHK182m</strain>
    </source>
</reference>
<dbReference type="Proteomes" id="UP001215598">
    <property type="component" value="Unassembled WGS sequence"/>
</dbReference>
<dbReference type="EMBL" id="JARKIB010000113">
    <property type="protein sequence ID" value="KAJ7738195.1"/>
    <property type="molecule type" value="Genomic_DNA"/>
</dbReference>
<organism evidence="2 3">
    <name type="scientific">Mycena metata</name>
    <dbReference type="NCBI Taxonomy" id="1033252"/>
    <lineage>
        <taxon>Eukaryota</taxon>
        <taxon>Fungi</taxon>
        <taxon>Dikarya</taxon>
        <taxon>Basidiomycota</taxon>
        <taxon>Agaricomycotina</taxon>
        <taxon>Agaricomycetes</taxon>
        <taxon>Agaricomycetidae</taxon>
        <taxon>Agaricales</taxon>
        <taxon>Marasmiineae</taxon>
        <taxon>Mycenaceae</taxon>
        <taxon>Mycena</taxon>
    </lineage>
</organism>
<accession>A0AAD7IBJ4</accession>
<dbReference type="AlphaFoldDB" id="A0AAD7IBJ4"/>